<dbReference type="GO" id="GO:0016787">
    <property type="term" value="F:hydrolase activity"/>
    <property type="evidence" value="ECO:0007669"/>
    <property type="project" value="UniProtKB-KW"/>
</dbReference>
<dbReference type="EMBL" id="CP061539">
    <property type="protein sequence ID" value="QNV37712.1"/>
    <property type="molecule type" value="Genomic_DNA"/>
</dbReference>
<gene>
    <name evidence="5" type="ORF">IDM49_11035</name>
</gene>
<dbReference type="RefSeq" id="WP_190724544.1">
    <property type="nucleotide sequence ID" value="NZ_CP061539.1"/>
</dbReference>
<evidence type="ECO:0000256" key="3">
    <source>
        <dbReference type="SAM" id="MobiDB-lite"/>
    </source>
</evidence>
<dbReference type="GeneID" id="96624775"/>
<keyword evidence="4" id="KW-0812">Transmembrane</keyword>
<evidence type="ECO:0000313" key="6">
    <source>
        <dbReference type="Proteomes" id="UP000516404"/>
    </source>
</evidence>
<feature type="compositionally biased region" description="Polar residues" evidence="3">
    <location>
        <begin position="84"/>
        <end position="105"/>
    </location>
</feature>
<dbReference type="Gene3D" id="2.40.260.10">
    <property type="entry name" value="Sortase"/>
    <property type="match status" value="1"/>
</dbReference>
<evidence type="ECO:0000256" key="1">
    <source>
        <dbReference type="ARBA" id="ARBA00022801"/>
    </source>
</evidence>
<organism evidence="5 6">
    <name type="scientific">Rothia terrae</name>
    <dbReference type="NCBI Taxonomy" id="396015"/>
    <lineage>
        <taxon>Bacteria</taxon>
        <taxon>Bacillati</taxon>
        <taxon>Actinomycetota</taxon>
        <taxon>Actinomycetes</taxon>
        <taxon>Micrococcales</taxon>
        <taxon>Micrococcaceae</taxon>
        <taxon>Rothia</taxon>
    </lineage>
</organism>
<feature type="active site" description="Acyl-thioester intermediate" evidence="2">
    <location>
        <position position="238"/>
    </location>
</feature>
<dbReference type="InterPro" id="IPR042003">
    <property type="entry name" value="Sortase_E"/>
</dbReference>
<dbReference type="NCBIfam" id="NF033747">
    <property type="entry name" value="class_E_sortase"/>
    <property type="match status" value="1"/>
</dbReference>
<sequence length="273" mass="29234">MSNTAQHGSVATKGARPASRRSPLQWIIQIFGELLITVGLILLLFVAWQLWWTNIAANSAQDDAVQSLSQEFKDAATDGVGNGAESSDGTSGENADSSAQNTDASNPPVAADAPGEGEAYGIVYIPRLGENYQRPIAEGTSTEVLDTLGLGHYEDTAEPGEIGNFSLAGHRQTNGAVLDNIDQLQEGDKIYVRTREGYYTYSVYKHEIVLPTQVEVIAPNPDNPGAAPTERIMTLTSCHPRYGDTERYIVHAKMESFQPQSAGAPAEIAGAVN</sequence>
<evidence type="ECO:0000313" key="5">
    <source>
        <dbReference type="EMBL" id="QNV37712.1"/>
    </source>
</evidence>
<dbReference type="KEGG" id="rter:IDM49_11035"/>
<evidence type="ECO:0000256" key="2">
    <source>
        <dbReference type="PIRSR" id="PIRSR605754-1"/>
    </source>
</evidence>
<dbReference type="CDD" id="cd05830">
    <property type="entry name" value="Sortase_E"/>
    <property type="match status" value="1"/>
</dbReference>
<evidence type="ECO:0000256" key="4">
    <source>
        <dbReference type="SAM" id="Phobius"/>
    </source>
</evidence>
<proteinExistence type="predicted"/>
<dbReference type="InterPro" id="IPR053465">
    <property type="entry name" value="Sortase_Class_E"/>
</dbReference>
<accession>A0A7H2BDG6</accession>
<dbReference type="Pfam" id="PF04203">
    <property type="entry name" value="Sortase"/>
    <property type="match status" value="1"/>
</dbReference>
<keyword evidence="4" id="KW-1133">Transmembrane helix</keyword>
<dbReference type="InterPro" id="IPR023365">
    <property type="entry name" value="Sortase_dom-sf"/>
</dbReference>
<feature type="active site" description="Proton donor/acceptor" evidence="2">
    <location>
        <position position="170"/>
    </location>
</feature>
<dbReference type="InterPro" id="IPR005754">
    <property type="entry name" value="Sortase"/>
</dbReference>
<feature type="transmembrane region" description="Helical" evidence="4">
    <location>
        <begin position="26"/>
        <end position="51"/>
    </location>
</feature>
<keyword evidence="6" id="KW-1185">Reference proteome</keyword>
<dbReference type="AlphaFoldDB" id="A0A7H2BDG6"/>
<feature type="region of interest" description="Disordered" evidence="3">
    <location>
        <begin position="76"/>
        <end position="115"/>
    </location>
</feature>
<protein>
    <submittedName>
        <fullName evidence="5">Class E sortase</fullName>
    </submittedName>
</protein>
<keyword evidence="1" id="KW-0378">Hydrolase</keyword>
<name>A0A7H2BDG6_9MICC</name>
<reference evidence="5 6" key="1">
    <citation type="submission" date="2020-09" db="EMBL/GenBank/DDBJ databases">
        <title>Investigation of environmental microbes.</title>
        <authorList>
            <person name="Ou Y."/>
            <person name="Kang Q."/>
        </authorList>
    </citation>
    <scope>NUCLEOTIDE SEQUENCE [LARGE SCALE GENOMIC DNA]</scope>
    <source>
        <strain evidence="5 6">KJZ-14</strain>
    </source>
</reference>
<dbReference type="Proteomes" id="UP000516404">
    <property type="component" value="Chromosome"/>
</dbReference>
<dbReference type="SUPFAM" id="SSF63817">
    <property type="entry name" value="Sortase"/>
    <property type="match status" value="1"/>
</dbReference>
<dbReference type="NCBIfam" id="TIGR01076">
    <property type="entry name" value="sortase_fam"/>
    <property type="match status" value="1"/>
</dbReference>
<keyword evidence="4" id="KW-0472">Membrane</keyword>